<dbReference type="AlphaFoldDB" id="A0A445BP78"/>
<evidence type="ECO:0000256" key="1">
    <source>
        <dbReference type="ARBA" id="ARBA00022741"/>
    </source>
</evidence>
<evidence type="ECO:0000256" key="3">
    <source>
        <dbReference type="ARBA" id="ARBA00022824"/>
    </source>
</evidence>
<evidence type="ECO:0000256" key="5">
    <source>
        <dbReference type="ARBA" id="ARBA00023136"/>
    </source>
</evidence>
<dbReference type="Proteomes" id="UP000289738">
    <property type="component" value="Chromosome A09"/>
</dbReference>
<dbReference type="SUPFAM" id="SSF52540">
    <property type="entry name" value="P-loop containing nucleoside triphosphate hydrolases"/>
    <property type="match status" value="1"/>
</dbReference>
<dbReference type="InterPro" id="IPR030386">
    <property type="entry name" value="G_GB1_RHD3_dom"/>
</dbReference>
<organism evidence="9 10">
    <name type="scientific">Arachis hypogaea</name>
    <name type="common">Peanut</name>
    <dbReference type="NCBI Taxonomy" id="3818"/>
    <lineage>
        <taxon>Eukaryota</taxon>
        <taxon>Viridiplantae</taxon>
        <taxon>Streptophyta</taxon>
        <taxon>Embryophyta</taxon>
        <taxon>Tracheophyta</taxon>
        <taxon>Spermatophyta</taxon>
        <taxon>Magnoliopsida</taxon>
        <taxon>eudicotyledons</taxon>
        <taxon>Gunneridae</taxon>
        <taxon>Pentapetalae</taxon>
        <taxon>rosids</taxon>
        <taxon>fabids</taxon>
        <taxon>Fabales</taxon>
        <taxon>Fabaceae</taxon>
        <taxon>Papilionoideae</taxon>
        <taxon>50 kb inversion clade</taxon>
        <taxon>dalbergioids sensu lato</taxon>
        <taxon>Dalbergieae</taxon>
        <taxon>Pterocarpus clade</taxon>
        <taxon>Arachis</taxon>
    </lineage>
</organism>
<keyword evidence="1" id="KW-0547">Nucleotide-binding</keyword>
<dbReference type="InterPro" id="IPR027417">
    <property type="entry name" value="P-loop_NTPase"/>
</dbReference>
<keyword evidence="4" id="KW-0342">GTP-binding</keyword>
<feature type="chain" id="PRO_5019146129" description="GB1/RHD3-type G domain-containing protein" evidence="7">
    <location>
        <begin position="25"/>
        <end position="130"/>
    </location>
</feature>
<dbReference type="InterPro" id="IPR008803">
    <property type="entry name" value="RHD3/Sey1"/>
</dbReference>
<evidence type="ECO:0000259" key="8">
    <source>
        <dbReference type="PROSITE" id="PS51715"/>
    </source>
</evidence>
<accession>A0A445BP78</accession>
<evidence type="ECO:0000256" key="7">
    <source>
        <dbReference type="SAM" id="SignalP"/>
    </source>
</evidence>
<keyword evidence="10" id="KW-1185">Reference proteome</keyword>
<comment type="caution">
    <text evidence="9">The sequence shown here is derived from an EMBL/GenBank/DDBJ whole genome shotgun (WGS) entry which is preliminary data.</text>
</comment>
<reference evidence="9 10" key="1">
    <citation type="submission" date="2019-01" db="EMBL/GenBank/DDBJ databases">
        <title>Sequencing of cultivated peanut Arachis hypogaea provides insights into genome evolution and oil improvement.</title>
        <authorList>
            <person name="Chen X."/>
        </authorList>
    </citation>
    <scope>NUCLEOTIDE SEQUENCE [LARGE SCALE GENOMIC DNA]</scope>
    <source>
        <strain evidence="10">cv. Fuhuasheng</strain>
        <tissue evidence="9">Leaves</tissue>
    </source>
</reference>
<dbReference type="PANTHER" id="PTHR45923:SF2">
    <property type="entry name" value="PROTEIN SEY1"/>
    <property type="match status" value="1"/>
</dbReference>
<feature type="domain" description="GB1/RHD3-type G" evidence="8">
    <location>
        <begin position="77"/>
        <end position="130"/>
    </location>
</feature>
<dbReference type="GO" id="GO:0005525">
    <property type="term" value="F:GTP binding"/>
    <property type="evidence" value="ECO:0007669"/>
    <property type="project" value="UniProtKB-KW"/>
</dbReference>
<proteinExistence type="inferred from homology"/>
<dbReference type="PANTHER" id="PTHR45923">
    <property type="entry name" value="PROTEIN SEY1"/>
    <property type="match status" value="1"/>
</dbReference>
<sequence length="130" mass="14626">MKTWSMSTRMKKLFLIVLNDPLSAVTLPSGWGELWPVHDFAADPCYLTQLIEGHDDKLFKVAEAENFVKEIELDKCGQSYAVVSIIGPQSSGKSTLLNQLFDTDFKEMNAKDGRQVSNNQRSLDCSVCRH</sequence>
<dbReference type="GO" id="GO:0003924">
    <property type="term" value="F:GTPase activity"/>
    <property type="evidence" value="ECO:0007669"/>
    <property type="project" value="TreeGrafter"/>
</dbReference>
<evidence type="ECO:0000256" key="4">
    <source>
        <dbReference type="ARBA" id="ARBA00023134"/>
    </source>
</evidence>
<dbReference type="GO" id="GO:0005783">
    <property type="term" value="C:endoplasmic reticulum"/>
    <property type="evidence" value="ECO:0007669"/>
    <property type="project" value="TreeGrafter"/>
</dbReference>
<keyword evidence="3" id="KW-0256">Endoplasmic reticulum</keyword>
<keyword evidence="5" id="KW-0472">Membrane</keyword>
<evidence type="ECO:0000256" key="2">
    <source>
        <dbReference type="ARBA" id="ARBA00022801"/>
    </source>
</evidence>
<gene>
    <name evidence="9" type="ORF">Ahy_A09g046249</name>
</gene>
<name>A0A445BP78_ARAHY</name>
<evidence type="ECO:0000313" key="9">
    <source>
        <dbReference type="EMBL" id="RYR40493.1"/>
    </source>
</evidence>
<evidence type="ECO:0000313" key="10">
    <source>
        <dbReference type="Proteomes" id="UP000289738"/>
    </source>
</evidence>
<keyword evidence="2" id="KW-0378">Hydrolase</keyword>
<dbReference type="STRING" id="3818.A0A445BP78"/>
<dbReference type="Gene3D" id="3.40.50.300">
    <property type="entry name" value="P-loop containing nucleotide triphosphate hydrolases"/>
    <property type="match status" value="1"/>
</dbReference>
<dbReference type="EMBL" id="SDMP01000009">
    <property type="protein sequence ID" value="RYR40493.1"/>
    <property type="molecule type" value="Genomic_DNA"/>
</dbReference>
<comment type="similarity">
    <text evidence="6">Belongs to the TRAFAC class dynamin-like GTPase superfamily. GB1/RHD3 GTPase family.</text>
</comment>
<evidence type="ECO:0000256" key="6">
    <source>
        <dbReference type="PROSITE-ProRule" id="PRU01052"/>
    </source>
</evidence>
<keyword evidence="7" id="KW-0732">Signal</keyword>
<dbReference type="PROSITE" id="PS51715">
    <property type="entry name" value="G_GB1_RHD3"/>
    <property type="match status" value="1"/>
</dbReference>
<dbReference type="GO" id="GO:0016320">
    <property type="term" value="P:endoplasmic reticulum membrane fusion"/>
    <property type="evidence" value="ECO:0007669"/>
    <property type="project" value="TreeGrafter"/>
</dbReference>
<feature type="signal peptide" evidence="7">
    <location>
        <begin position="1"/>
        <end position="24"/>
    </location>
</feature>
<protein>
    <recommendedName>
        <fullName evidence="8">GB1/RHD3-type G domain-containing protein</fullName>
    </recommendedName>
</protein>